<dbReference type="Proteomes" id="UP000007382">
    <property type="component" value="Chromosome"/>
</dbReference>
<reference evidence="3" key="2">
    <citation type="submission" date="2012-03" db="EMBL/GenBank/DDBJ databases">
        <title>The complete genome sequence of the pioneer microbe on fresh volcanic deposit, Leptospirillum ferrooxidans strain C2-3.</title>
        <authorList>
            <person name="Fujimura R."/>
            <person name="Sato Y."/>
            <person name="Nishizawa T."/>
            <person name="Nanba K."/>
            <person name="Oshima K."/>
            <person name="Hattori M."/>
            <person name="Kamijo T."/>
            <person name="Ohta H."/>
        </authorList>
    </citation>
    <scope>NUCLEOTIDE SEQUENCE [LARGE SCALE GENOMIC DNA]</scope>
    <source>
        <strain evidence="3">C2-3</strain>
    </source>
</reference>
<proteinExistence type="predicted"/>
<dbReference type="KEGG" id="lfc:LFE_1906"/>
<dbReference type="InterPro" id="IPR015943">
    <property type="entry name" value="WD40/YVTN_repeat-like_dom_sf"/>
</dbReference>
<dbReference type="PROSITE" id="PS51257">
    <property type="entry name" value="PROKAR_LIPOPROTEIN"/>
    <property type="match status" value="1"/>
</dbReference>
<keyword evidence="3" id="KW-1185">Reference proteome</keyword>
<dbReference type="STRING" id="1162668.LFE_1906"/>
<evidence type="ECO:0000256" key="1">
    <source>
        <dbReference type="SAM" id="SignalP"/>
    </source>
</evidence>
<dbReference type="AlphaFoldDB" id="I0IQN5"/>
<dbReference type="PATRIC" id="fig|1162668.3.peg.2264"/>
<organism evidence="2 3">
    <name type="scientific">Leptospirillum ferrooxidans (strain C2-3)</name>
    <dbReference type="NCBI Taxonomy" id="1162668"/>
    <lineage>
        <taxon>Bacteria</taxon>
        <taxon>Pseudomonadati</taxon>
        <taxon>Nitrospirota</taxon>
        <taxon>Nitrospiria</taxon>
        <taxon>Nitrospirales</taxon>
        <taxon>Nitrospiraceae</taxon>
        <taxon>Leptospirillum</taxon>
    </lineage>
</organism>
<sequence>MVSIFPKIKLFLSFALLILLSACGGGPDVSQATGHGILLGTTQGLFNISFSSNGSSTLTSTTPIISGEIYAMVAVENASFPINGEMLVTTNGSTLSAYAMTGGIPSSTGQTITPSSACSVSSIRSLSVTPDGKYLLATSRANGMLYIIDLASGYTCTPTTITSPYPTSVAVECLQLGNPCQIFLTLSTSSSSVVPTTPEVLSWTEGSPPSTPPTTLSALTPPASSAIFDNETSYFYTLVTASNNSSVYNVSGVTPLTSTSQYASNVSYGNVPFSNPCLDPLGQTLYTPTSNGSVYSASVSTSGSIGSPQQIWSLSSNPSGAQISPITSCVAY</sequence>
<dbReference type="EMBL" id="AP012342">
    <property type="protein sequence ID" value="BAM07584.1"/>
    <property type="molecule type" value="Genomic_DNA"/>
</dbReference>
<evidence type="ECO:0000313" key="2">
    <source>
        <dbReference type="EMBL" id="BAM07584.1"/>
    </source>
</evidence>
<evidence type="ECO:0000313" key="3">
    <source>
        <dbReference type="Proteomes" id="UP000007382"/>
    </source>
</evidence>
<evidence type="ECO:0008006" key="4">
    <source>
        <dbReference type="Google" id="ProtNLM"/>
    </source>
</evidence>
<dbReference type="HOGENOM" id="CLU_836245_0_0_0"/>
<feature type="signal peptide" evidence="1">
    <location>
        <begin position="1"/>
        <end position="24"/>
    </location>
</feature>
<accession>I0IQN5</accession>
<feature type="chain" id="PRO_5003629452" description="Lipoprotein" evidence="1">
    <location>
        <begin position="25"/>
        <end position="332"/>
    </location>
</feature>
<keyword evidence="1" id="KW-0732">Signal</keyword>
<protein>
    <recommendedName>
        <fullName evidence="4">Lipoprotein</fullName>
    </recommendedName>
</protein>
<reference evidence="2 3" key="1">
    <citation type="journal article" date="2012" name="J. Bacteriol.">
        <title>Complete Genome Sequence of Leptospirillum ferrooxidans Strain C2-3, Isolated from a Fresh Volcanic Ash Deposit on the Island of Miyake, Japan.</title>
        <authorList>
            <person name="Fujimura R."/>
            <person name="Sato Y."/>
            <person name="Nishizawa T."/>
            <person name="Oshima K."/>
            <person name="Kim S.-W."/>
            <person name="Hattori M."/>
            <person name="Kamijo T."/>
            <person name="Ohta H."/>
        </authorList>
    </citation>
    <scope>NUCLEOTIDE SEQUENCE [LARGE SCALE GENOMIC DNA]</scope>
    <source>
        <strain evidence="2 3">C2-3</strain>
    </source>
</reference>
<dbReference type="SUPFAM" id="SSF101908">
    <property type="entry name" value="Putative isomerase YbhE"/>
    <property type="match status" value="1"/>
</dbReference>
<dbReference type="Gene3D" id="2.130.10.10">
    <property type="entry name" value="YVTN repeat-like/Quinoprotein amine dehydrogenase"/>
    <property type="match status" value="1"/>
</dbReference>
<name>I0IQN5_LEPFC</name>
<gene>
    <name evidence="2" type="ordered locus">LFE_1906</name>
</gene>